<evidence type="ECO:0000313" key="2">
    <source>
        <dbReference type="Proteomes" id="UP000195569"/>
    </source>
</evidence>
<dbReference type="EMBL" id="CYGY02000004">
    <property type="protein sequence ID" value="SIT35469.1"/>
    <property type="molecule type" value="Genomic_DNA"/>
</dbReference>
<evidence type="ECO:0000313" key="1">
    <source>
        <dbReference type="EMBL" id="SIT35469.1"/>
    </source>
</evidence>
<reference evidence="1" key="1">
    <citation type="submission" date="2016-12" db="EMBL/GenBank/DDBJ databases">
        <authorList>
            <person name="Moulin L."/>
        </authorList>
    </citation>
    <scope>NUCLEOTIDE SEQUENCE [LARGE SCALE GENOMIC DNA]</scope>
    <source>
        <strain evidence="1">STM 7183</strain>
    </source>
</reference>
<dbReference type="AlphaFoldDB" id="A0A1N7RK51"/>
<organism evidence="1 2">
    <name type="scientific">Paraburkholderia piptadeniae</name>
    <dbReference type="NCBI Taxonomy" id="1701573"/>
    <lineage>
        <taxon>Bacteria</taxon>
        <taxon>Pseudomonadati</taxon>
        <taxon>Pseudomonadota</taxon>
        <taxon>Betaproteobacteria</taxon>
        <taxon>Burkholderiales</taxon>
        <taxon>Burkholderiaceae</taxon>
        <taxon>Paraburkholderia</taxon>
    </lineage>
</organism>
<dbReference type="Proteomes" id="UP000195569">
    <property type="component" value="Unassembled WGS sequence"/>
</dbReference>
<name>A0A1N7RK51_9BURK</name>
<gene>
    <name evidence="1" type="ORF">BN2476_40028</name>
</gene>
<accession>A0A1N7RK51</accession>
<comment type="caution">
    <text evidence="1">The sequence shown here is derived from an EMBL/GenBank/DDBJ whole genome shotgun (WGS) entry which is preliminary data.</text>
</comment>
<proteinExistence type="predicted"/>
<keyword evidence="2" id="KW-1185">Reference proteome</keyword>
<sequence length="43" mass="4859">MQHLLRQLNGAHMTLRRHCQAQGRAAQILTAAKVEDAARHARQ</sequence>
<protein>
    <submittedName>
        <fullName evidence="1">Uncharacterized protein</fullName>
    </submittedName>
</protein>